<proteinExistence type="predicted"/>
<evidence type="ECO:0000313" key="2">
    <source>
        <dbReference type="Proteomes" id="UP001150603"/>
    </source>
</evidence>
<gene>
    <name evidence="1" type="ORF">FBU59_003680</name>
</gene>
<organism evidence="1 2">
    <name type="scientific">Linderina macrospora</name>
    <dbReference type="NCBI Taxonomy" id="4868"/>
    <lineage>
        <taxon>Eukaryota</taxon>
        <taxon>Fungi</taxon>
        <taxon>Fungi incertae sedis</taxon>
        <taxon>Zoopagomycota</taxon>
        <taxon>Kickxellomycotina</taxon>
        <taxon>Kickxellomycetes</taxon>
        <taxon>Kickxellales</taxon>
        <taxon>Kickxellaceae</taxon>
        <taxon>Linderina</taxon>
    </lineage>
</organism>
<dbReference type="EMBL" id="JANBPW010002419">
    <property type="protein sequence ID" value="KAJ1940868.1"/>
    <property type="molecule type" value="Genomic_DNA"/>
</dbReference>
<keyword evidence="2" id="KW-1185">Reference proteome</keyword>
<dbReference type="Proteomes" id="UP001150603">
    <property type="component" value="Unassembled WGS sequence"/>
</dbReference>
<accession>A0ACC1J7J6</accession>
<comment type="caution">
    <text evidence="1">The sequence shown here is derived from an EMBL/GenBank/DDBJ whole genome shotgun (WGS) entry which is preliminary data.</text>
</comment>
<protein>
    <submittedName>
        <fullName evidence="1">Uncharacterized protein</fullName>
    </submittedName>
</protein>
<evidence type="ECO:0000313" key="1">
    <source>
        <dbReference type="EMBL" id="KAJ1940868.1"/>
    </source>
</evidence>
<sequence>MQAYSGFGQAVVMGDFSGNGSIDVAISAPYYKPADTSHGIGAVFVLRDPDLFYAHSQQDILDADPLVLAPAAVTAADNTAQRYSLFGSALAVVDLNADGIDDLVVGSSGYGKTATGDRLGRIDVYLGRRATGLPSIPDLSLDAEQLALYTDSPWSRQRIGAHLFSADVNNDGFKDLVIGAPYHSEFPFELHTGRVFGYLAKPDRDTGLGHLGAPDFVVASPERTSFAWFGQSASAVHVHNTTLLMVGAPGFSSESPDNDMHNLAGKIYAFAVSGMDEPTPAYDGLEFTLWKDRAQLGSSIHVWEAMADGEALPIVLFGSPSERNPAMPALLSAGEPPANQPPDRGWQAGGVRVIDPQRWIQVAAHDDPDDARFAGLLSTLRGTQSPGHFGRALASTPSEVWIGEPFSDTGDGRVYRWRPDFDRPQCFVMRNAIGRARLGSAVEVAQRSGREFLVVGAPHDSQFARLTGSVLLMQK</sequence>
<reference evidence="1" key="1">
    <citation type="submission" date="2022-07" db="EMBL/GenBank/DDBJ databases">
        <title>Phylogenomic reconstructions and comparative analyses of Kickxellomycotina fungi.</title>
        <authorList>
            <person name="Reynolds N.K."/>
            <person name="Stajich J.E."/>
            <person name="Barry K."/>
            <person name="Grigoriev I.V."/>
            <person name="Crous P."/>
            <person name="Smith M.E."/>
        </authorList>
    </citation>
    <scope>NUCLEOTIDE SEQUENCE</scope>
    <source>
        <strain evidence="1">NRRL 5244</strain>
    </source>
</reference>
<name>A0ACC1J7J6_9FUNG</name>